<dbReference type="InterPro" id="IPR002938">
    <property type="entry name" value="FAD-bd"/>
</dbReference>
<organism evidence="5 6">
    <name type="scientific">Dactylosporangium maewongense</name>
    <dbReference type="NCBI Taxonomy" id="634393"/>
    <lineage>
        <taxon>Bacteria</taxon>
        <taxon>Bacillati</taxon>
        <taxon>Actinomycetota</taxon>
        <taxon>Actinomycetes</taxon>
        <taxon>Micromonosporales</taxon>
        <taxon>Micromonosporaceae</taxon>
        <taxon>Dactylosporangium</taxon>
    </lineage>
</organism>
<dbReference type="PANTHER" id="PTHR43004:SF19">
    <property type="entry name" value="BINDING MONOOXYGENASE, PUTATIVE (JCVI)-RELATED"/>
    <property type="match status" value="1"/>
</dbReference>
<proteinExistence type="predicted"/>
<protein>
    <recommendedName>
        <fullName evidence="4">FAD-binding domain-containing protein</fullName>
    </recommendedName>
</protein>
<keyword evidence="2" id="KW-0285">Flavoprotein</keyword>
<dbReference type="PANTHER" id="PTHR43004">
    <property type="entry name" value="TRK SYSTEM POTASSIUM UPTAKE PROTEIN"/>
    <property type="match status" value="1"/>
</dbReference>
<reference evidence="6" key="1">
    <citation type="journal article" date="2019" name="Int. J. Syst. Evol. Microbiol.">
        <title>The Global Catalogue of Microorganisms (GCM) 10K type strain sequencing project: providing services to taxonomists for standard genome sequencing and annotation.</title>
        <authorList>
            <consortium name="The Broad Institute Genomics Platform"/>
            <consortium name="The Broad Institute Genome Sequencing Center for Infectious Disease"/>
            <person name="Wu L."/>
            <person name="Ma J."/>
        </authorList>
    </citation>
    <scope>NUCLEOTIDE SEQUENCE [LARGE SCALE GENOMIC DNA]</scope>
    <source>
        <strain evidence="6">JCM 15933</strain>
    </source>
</reference>
<evidence type="ECO:0000259" key="4">
    <source>
        <dbReference type="Pfam" id="PF01494"/>
    </source>
</evidence>
<comment type="cofactor">
    <cofactor evidence="1">
        <name>FAD</name>
        <dbReference type="ChEBI" id="CHEBI:57692"/>
    </cofactor>
</comment>
<dbReference type="Gene3D" id="3.30.70.2450">
    <property type="match status" value="1"/>
</dbReference>
<accession>A0ABP4LUP2</accession>
<evidence type="ECO:0000256" key="1">
    <source>
        <dbReference type="ARBA" id="ARBA00001974"/>
    </source>
</evidence>
<dbReference type="InterPro" id="IPR036188">
    <property type="entry name" value="FAD/NAD-bd_sf"/>
</dbReference>
<keyword evidence="3" id="KW-0274">FAD</keyword>
<evidence type="ECO:0000256" key="2">
    <source>
        <dbReference type="ARBA" id="ARBA00022630"/>
    </source>
</evidence>
<dbReference type="InterPro" id="IPR050641">
    <property type="entry name" value="RIFMO-like"/>
</dbReference>
<evidence type="ECO:0000313" key="5">
    <source>
        <dbReference type="EMBL" id="GAA1530206.1"/>
    </source>
</evidence>
<name>A0ABP4LUP2_9ACTN</name>
<dbReference type="Pfam" id="PF01494">
    <property type="entry name" value="FAD_binding_3"/>
    <property type="match status" value="1"/>
</dbReference>
<feature type="domain" description="FAD-binding" evidence="4">
    <location>
        <begin position="11"/>
        <end position="358"/>
    </location>
</feature>
<dbReference type="PRINTS" id="PR00420">
    <property type="entry name" value="RNGMNOXGNASE"/>
</dbReference>
<dbReference type="Gene3D" id="3.50.50.60">
    <property type="entry name" value="FAD/NAD(P)-binding domain"/>
    <property type="match status" value="1"/>
</dbReference>
<evidence type="ECO:0000313" key="6">
    <source>
        <dbReference type="Proteomes" id="UP001501470"/>
    </source>
</evidence>
<dbReference type="EMBL" id="BAAAQD010000011">
    <property type="protein sequence ID" value="GAA1530206.1"/>
    <property type="molecule type" value="Genomic_DNA"/>
</dbReference>
<evidence type="ECO:0000256" key="3">
    <source>
        <dbReference type="ARBA" id="ARBA00022827"/>
    </source>
</evidence>
<comment type="caution">
    <text evidence="5">The sequence shown here is derived from an EMBL/GenBank/DDBJ whole genome shotgun (WGS) entry which is preliminary data.</text>
</comment>
<dbReference type="Proteomes" id="UP001501470">
    <property type="component" value="Unassembled WGS sequence"/>
</dbReference>
<dbReference type="RefSeq" id="WP_344504969.1">
    <property type="nucleotide sequence ID" value="NZ_BAAAQD010000011.1"/>
</dbReference>
<keyword evidence="6" id="KW-1185">Reference proteome</keyword>
<dbReference type="SUPFAM" id="SSF51905">
    <property type="entry name" value="FAD/NAD(P)-binding domain"/>
    <property type="match status" value="1"/>
</dbReference>
<sequence>MSILADASVLDVVVVGAGPTGLLLAGDLAGAGVRAVVLDRIAEPVQIPKGNGVVGRAALELRRRKLLRGTGLRVVRPPRFRFGPLTLKLGLLRGPLHVLPVPQHRLESLLAERAVRLGATVLRGREVTGFEQDGNGVTVQATAEGSSVELRARYLVGCDGAHSFVRKSLGIGFPGSTSTNISRLARVTIPAGAVARVGDRIDLRGIGRLVPFQPNRTAHGSITIAPADVLDRAAPDDLYIVSTHEPRGDSEPTNELSDDELRASLRRVLGADLPYTTASAARSVVANSRHAERYRDGRVFLAGDAAHIFSAGGSAINAGLLDAVALGKTLAAVLRGAAPQTQLDAYESERHPAARRTLALTRLQVALEAGDETGEALRDVLGGLMQDRATARRIATLIEG</sequence>
<gene>
    <name evidence="5" type="ORF">GCM10009827_054570</name>
</gene>